<accession>H8K657</accession>
<dbReference type="GO" id="GO:0006508">
    <property type="term" value="P:proteolysis"/>
    <property type="evidence" value="ECO:0007669"/>
    <property type="project" value="UniProtKB-KW"/>
</dbReference>
<name>H8K657_RICAG</name>
<gene>
    <name evidence="1" type="ordered locus">MCE_08180</name>
</gene>
<geneLocation type="plasmid" evidence="1 2">
    <name>pMCE_1</name>
</geneLocation>
<protein>
    <submittedName>
        <fullName evidence="1">Putative Zn-dependent protease</fullName>
    </submittedName>
</protein>
<dbReference type="GO" id="GO:0008233">
    <property type="term" value="F:peptidase activity"/>
    <property type="evidence" value="ECO:0007669"/>
    <property type="project" value="UniProtKB-KW"/>
</dbReference>
<dbReference type="KEGG" id="ram:MCE_08180"/>
<dbReference type="EMBL" id="CP003335">
    <property type="protein sequence ID" value="AFC70368.1"/>
    <property type="molecule type" value="Genomic_DNA"/>
</dbReference>
<proteinExistence type="predicted"/>
<reference evidence="2" key="1">
    <citation type="submission" date="2012-02" db="EMBL/GenBank/DDBJ databases">
        <title>Complete genome sequence of Candidatus Rickettsia amblyommii strain GAT-30V.</title>
        <authorList>
            <person name="Johnson S.L."/>
            <person name="Munk A.C."/>
            <person name="Han S."/>
            <person name="Bruce D.C."/>
            <person name="Dasch G.A."/>
        </authorList>
    </citation>
    <scope>NUCLEOTIDE SEQUENCE [LARGE SCALE GENOMIC DNA]</scope>
    <source>
        <strain evidence="2">GAT-30V</strain>
        <plasmid evidence="2">pMCE_1</plasmid>
    </source>
</reference>
<dbReference type="AlphaFoldDB" id="H8K657"/>
<keyword evidence="1" id="KW-0645">Protease</keyword>
<evidence type="ECO:0000313" key="2">
    <source>
        <dbReference type="Proteomes" id="UP000008005"/>
    </source>
</evidence>
<evidence type="ECO:0000313" key="1">
    <source>
        <dbReference type="EMBL" id="AFC70368.1"/>
    </source>
</evidence>
<sequence>MSDEERKTCFKKGINCLDQGKYGEALKIFGMLLIQEPRNIITKVIRYISLRDTKRY</sequence>
<dbReference type="HOGENOM" id="CLU_3011411_0_0_5"/>
<dbReference type="InterPro" id="IPR011990">
    <property type="entry name" value="TPR-like_helical_dom_sf"/>
</dbReference>
<dbReference type="SUPFAM" id="SSF48452">
    <property type="entry name" value="TPR-like"/>
    <property type="match status" value="1"/>
</dbReference>
<organism evidence="1 2">
    <name type="scientific">Rickettsia amblyommatis (strain GAT-30V)</name>
    <name type="common">Rickettsia amblyommii</name>
    <dbReference type="NCBI Taxonomy" id="1105111"/>
    <lineage>
        <taxon>Bacteria</taxon>
        <taxon>Pseudomonadati</taxon>
        <taxon>Pseudomonadota</taxon>
        <taxon>Alphaproteobacteria</taxon>
        <taxon>Rickettsiales</taxon>
        <taxon>Rickettsiaceae</taxon>
        <taxon>Rickettsieae</taxon>
        <taxon>Rickettsia</taxon>
        <taxon>spotted fever group</taxon>
    </lineage>
</organism>
<keyword evidence="1" id="KW-0378">Hydrolase</keyword>
<dbReference type="Proteomes" id="UP000008005">
    <property type="component" value="Plasmid pMCE_1"/>
</dbReference>
<keyword evidence="1" id="KW-0614">Plasmid</keyword>